<dbReference type="PROSITE" id="PS00107">
    <property type="entry name" value="PROTEIN_KINASE_ATP"/>
    <property type="match status" value="1"/>
</dbReference>
<keyword evidence="1" id="KW-0547">Nucleotide-binding</keyword>
<dbReference type="KEGG" id="tng:GSTEN00006885G001"/>
<feature type="binding site" evidence="1">
    <location>
        <position position="51"/>
    </location>
    <ligand>
        <name>ATP</name>
        <dbReference type="ChEBI" id="CHEBI:30616"/>
    </ligand>
</feature>
<dbReference type="InterPro" id="IPR011009">
    <property type="entry name" value="Kinase-like_dom_sf"/>
</dbReference>
<organism evidence="2">
    <name type="scientific">Tetraodon nigroviridis</name>
    <name type="common">Spotted green pufferfish</name>
    <name type="synonym">Chelonodon nigroviridis</name>
    <dbReference type="NCBI Taxonomy" id="99883"/>
    <lineage>
        <taxon>Eukaryota</taxon>
        <taxon>Metazoa</taxon>
        <taxon>Chordata</taxon>
        <taxon>Craniata</taxon>
        <taxon>Vertebrata</taxon>
        <taxon>Euteleostomi</taxon>
        <taxon>Actinopterygii</taxon>
        <taxon>Neopterygii</taxon>
        <taxon>Teleostei</taxon>
        <taxon>Neoteleostei</taxon>
        <taxon>Acanthomorphata</taxon>
        <taxon>Eupercaria</taxon>
        <taxon>Tetraodontiformes</taxon>
        <taxon>Tetradontoidea</taxon>
        <taxon>Tetraodontidae</taxon>
        <taxon>Tetraodon</taxon>
    </lineage>
</organism>
<dbReference type="Gene3D" id="1.10.510.10">
    <property type="entry name" value="Transferase(Phosphotransferase) domain 1"/>
    <property type="match status" value="1"/>
</dbReference>
<dbReference type="AlphaFoldDB" id="Q4T5B9"/>
<name>Q4T5B9_TETNG</name>
<accession>Q4T5B9</accession>
<reference evidence="2" key="2">
    <citation type="submission" date="2004-02" db="EMBL/GenBank/DDBJ databases">
        <authorList>
            <consortium name="Genoscope"/>
            <consortium name="Whitehead Institute Centre for Genome Research"/>
        </authorList>
    </citation>
    <scope>NUCLEOTIDE SEQUENCE</scope>
</reference>
<reference evidence="2" key="1">
    <citation type="journal article" date="2004" name="Nature">
        <title>Genome duplication in the teleost fish Tetraodon nigroviridis reveals the early vertebrate proto-karyotype.</title>
        <authorList>
            <person name="Jaillon O."/>
            <person name="Aury J.-M."/>
            <person name="Brunet F."/>
            <person name="Petit J.-L."/>
            <person name="Stange-Thomann N."/>
            <person name="Mauceli E."/>
            <person name="Bouneau L."/>
            <person name="Fischer C."/>
            <person name="Ozouf-Costaz C."/>
            <person name="Bernot A."/>
            <person name="Nicaud S."/>
            <person name="Jaffe D."/>
            <person name="Fisher S."/>
            <person name="Lutfalla G."/>
            <person name="Dossat C."/>
            <person name="Segurens B."/>
            <person name="Dasilva C."/>
            <person name="Salanoubat M."/>
            <person name="Levy M."/>
            <person name="Boudet N."/>
            <person name="Castellano S."/>
            <person name="Anthouard V."/>
            <person name="Jubin C."/>
            <person name="Castelli V."/>
            <person name="Katinka M."/>
            <person name="Vacherie B."/>
            <person name="Biemont C."/>
            <person name="Skalli Z."/>
            <person name="Cattolico L."/>
            <person name="Poulain J."/>
            <person name="De Berardinis V."/>
            <person name="Cruaud C."/>
            <person name="Duprat S."/>
            <person name="Brottier P."/>
            <person name="Coutanceau J.-P."/>
            <person name="Gouzy J."/>
            <person name="Parra G."/>
            <person name="Lardier G."/>
            <person name="Chapple C."/>
            <person name="McKernan K.J."/>
            <person name="McEwan P."/>
            <person name="Bosak S."/>
            <person name="Kellis M."/>
            <person name="Volff J.-N."/>
            <person name="Guigo R."/>
            <person name="Zody M.C."/>
            <person name="Mesirov J."/>
            <person name="Lindblad-Toh K."/>
            <person name="Birren B."/>
            <person name="Nusbaum C."/>
            <person name="Kahn D."/>
            <person name="Robinson-Rechavi M."/>
            <person name="Laudet V."/>
            <person name="Schachter V."/>
            <person name="Quetier F."/>
            <person name="Saurin W."/>
            <person name="Scarpelli C."/>
            <person name="Wincker P."/>
            <person name="Lander E.S."/>
            <person name="Weissenbach J."/>
            <person name="Roest Crollius H."/>
        </authorList>
    </citation>
    <scope>NUCLEOTIDE SEQUENCE [LARGE SCALE GENOMIC DNA]</scope>
</reference>
<dbReference type="EMBL" id="CAAE01009328">
    <property type="protein sequence ID" value="CAF91913.1"/>
    <property type="molecule type" value="Genomic_DNA"/>
</dbReference>
<dbReference type="HOGENOM" id="CLU_015188_0_0_1"/>
<dbReference type="InterPro" id="IPR017441">
    <property type="entry name" value="Protein_kinase_ATP_BS"/>
</dbReference>
<dbReference type="GO" id="GO:0005524">
    <property type="term" value="F:ATP binding"/>
    <property type="evidence" value="ECO:0007669"/>
    <property type="project" value="UniProtKB-UniRule"/>
</dbReference>
<proteinExistence type="predicted"/>
<sequence>MEVSDSPPGTMGLLRTFDCSEFGSWEKIGSGGFGQVYKVRHVRWKTWLAIKCPPCLHVDDK</sequence>
<gene>
    <name evidence="2" type="ORF">GSTENG00006885001</name>
</gene>
<evidence type="ECO:0000313" key="2">
    <source>
        <dbReference type="EMBL" id="CAF91913.1"/>
    </source>
</evidence>
<comment type="caution">
    <text evidence="2">The sequence shown here is derived from an EMBL/GenBank/DDBJ whole genome shotgun (WGS) entry which is preliminary data.</text>
</comment>
<protein>
    <submittedName>
        <fullName evidence="2">(spotted green pufferfish) hypothetical protein</fullName>
    </submittedName>
</protein>
<dbReference type="SUPFAM" id="SSF56112">
    <property type="entry name" value="Protein kinase-like (PK-like)"/>
    <property type="match status" value="1"/>
</dbReference>
<dbReference type="OrthoDB" id="195446at2759"/>
<keyword evidence="1" id="KW-0067">ATP-binding</keyword>
<evidence type="ECO:0000256" key="1">
    <source>
        <dbReference type="PROSITE-ProRule" id="PRU10141"/>
    </source>
</evidence>